<comment type="subcellular location">
    <subcellularLocation>
        <location evidence="1">Membrane</location>
        <topology evidence="1">Single-pass membrane protein</topology>
    </subcellularLocation>
</comment>
<keyword evidence="6 7" id="KW-0472">Membrane</keyword>
<protein>
    <submittedName>
        <fullName evidence="10">OLC1v1011554C1</fullName>
    </submittedName>
</protein>
<name>A0AAV1DTV6_OLDCO</name>
<evidence type="ECO:0000256" key="3">
    <source>
        <dbReference type="ARBA" id="ARBA00022692"/>
    </source>
</evidence>
<feature type="transmembrane region" description="Helical" evidence="7">
    <location>
        <begin position="33"/>
        <end position="52"/>
    </location>
</feature>
<accession>A0AAV1DTV6</accession>
<dbReference type="GO" id="GO:0016020">
    <property type="term" value="C:membrane"/>
    <property type="evidence" value="ECO:0007669"/>
    <property type="project" value="UniProtKB-SubCell"/>
</dbReference>
<organism evidence="10 11">
    <name type="scientific">Oldenlandia corymbosa var. corymbosa</name>
    <dbReference type="NCBI Taxonomy" id="529605"/>
    <lineage>
        <taxon>Eukaryota</taxon>
        <taxon>Viridiplantae</taxon>
        <taxon>Streptophyta</taxon>
        <taxon>Embryophyta</taxon>
        <taxon>Tracheophyta</taxon>
        <taxon>Spermatophyta</taxon>
        <taxon>Magnoliopsida</taxon>
        <taxon>eudicotyledons</taxon>
        <taxon>Gunneridae</taxon>
        <taxon>Pentapetalae</taxon>
        <taxon>asterids</taxon>
        <taxon>lamiids</taxon>
        <taxon>Gentianales</taxon>
        <taxon>Rubiaceae</taxon>
        <taxon>Rubioideae</taxon>
        <taxon>Spermacoceae</taxon>
        <taxon>Hedyotis-Oldenlandia complex</taxon>
        <taxon>Oldenlandia</taxon>
    </lineage>
</organism>
<evidence type="ECO:0000256" key="4">
    <source>
        <dbReference type="ARBA" id="ARBA00022968"/>
    </source>
</evidence>
<dbReference type="AlphaFoldDB" id="A0AAV1DTV6"/>
<reference evidence="10" key="1">
    <citation type="submission" date="2023-03" db="EMBL/GenBank/DDBJ databases">
        <authorList>
            <person name="Julca I."/>
        </authorList>
    </citation>
    <scope>NUCLEOTIDE SEQUENCE</scope>
</reference>
<dbReference type="InterPro" id="IPR029962">
    <property type="entry name" value="TBL"/>
</dbReference>
<dbReference type="InterPro" id="IPR026057">
    <property type="entry name" value="TBL_C"/>
</dbReference>
<evidence type="ECO:0000313" key="10">
    <source>
        <dbReference type="EMBL" id="CAI9111345.1"/>
    </source>
</evidence>
<evidence type="ECO:0000256" key="5">
    <source>
        <dbReference type="ARBA" id="ARBA00022989"/>
    </source>
</evidence>
<feature type="domain" description="Trichome birefringence-like C-terminal" evidence="8">
    <location>
        <begin position="155"/>
        <end position="441"/>
    </location>
</feature>
<dbReference type="Pfam" id="PF13839">
    <property type="entry name" value="PC-Esterase"/>
    <property type="match status" value="1"/>
</dbReference>
<dbReference type="Proteomes" id="UP001161247">
    <property type="component" value="Chromosome 6"/>
</dbReference>
<evidence type="ECO:0000259" key="9">
    <source>
        <dbReference type="Pfam" id="PF14416"/>
    </source>
</evidence>
<dbReference type="PANTHER" id="PTHR32285">
    <property type="entry name" value="PROTEIN TRICHOME BIREFRINGENCE-LIKE 9-RELATED"/>
    <property type="match status" value="1"/>
</dbReference>
<evidence type="ECO:0000256" key="6">
    <source>
        <dbReference type="ARBA" id="ARBA00023136"/>
    </source>
</evidence>
<dbReference type="Pfam" id="PF14416">
    <property type="entry name" value="PMR5N"/>
    <property type="match status" value="1"/>
</dbReference>
<gene>
    <name evidence="10" type="ORF">OLC1_LOCUS18778</name>
</gene>
<evidence type="ECO:0000256" key="2">
    <source>
        <dbReference type="ARBA" id="ARBA00007727"/>
    </source>
</evidence>
<evidence type="ECO:0000256" key="1">
    <source>
        <dbReference type="ARBA" id="ARBA00004167"/>
    </source>
</evidence>
<dbReference type="InterPro" id="IPR025846">
    <property type="entry name" value="TBL_N"/>
</dbReference>
<sequence length="450" mass="51106">MKPALPMELQHHQVADDVYLSFQPSAPLRKSTLISIVAFVLGVTIIYVYSPYSFSLYVNPTSLSTGNSSSLLNNDSIATNDGSLIAEPDNNNESDVVKNEETCDLSSGEWVPNPDAPYYTNVTCPGMYNLQNCMKFGKPSMSFLEWRWKPDGCELPTFDPNRFLQLVRGKSITFVGDSLARNHMQSLICLLSGVVYPVDLSPGDNKKNGNQHWVYRDYNFNISLFWNPFLVRAEMTDPSNAFGSYNLFLDECDEQWTSKIEGHNYIIISAALWYIKTNMFYENRTLVGCEDCELENVTKLSAFYGYEKALRTALRGINSLKNFHGLTFLRTITPTHFEGGGWNEGGDCVRTKPFRRNETVLAPHLAEMYRIQVRELKTAEEEGISKTGLRFRLIDVTKPMLLRPDGHPSKYGRKSGSNMPNDCTHWCMPGPVDTWNEILLELIRREEAKT</sequence>
<evidence type="ECO:0000313" key="11">
    <source>
        <dbReference type="Proteomes" id="UP001161247"/>
    </source>
</evidence>
<dbReference type="EMBL" id="OX459123">
    <property type="protein sequence ID" value="CAI9111345.1"/>
    <property type="molecule type" value="Genomic_DNA"/>
</dbReference>
<feature type="domain" description="Trichome birefringence-like N-terminal" evidence="9">
    <location>
        <begin position="101"/>
        <end position="154"/>
    </location>
</feature>
<keyword evidence="4" id="KW-0735">Signal-anchor</keyword>
<dbReference type="GO" id="GO:0005794">
    <property type="term" value="C:Golgi apparatus"/>
    <property type="evidence" value="ECO:0007669"/>
    <property type="project" value="TreeGrafter"/>
</dbReference>
<keyword evidence="11" id="KW-1185">Reference proteome</keyword>
<proteinExistence type="inferred from homology"/>
<keyword evidence="5 7" id="KW-1133">Transmembrane helix</keyword>
<evidence type="ECO:0000259" key="8">
    <source>
        <dbReference type="Pfam" id="PF13839"/>
    </source>
</evidence>
<dbReference type="PANTHER" id="PTHR32285:SF247">
    <property type="entry name" value="PROTEIN TRICHOME BIREFRINGENCE-LIKE 19"/>
    <property type="match status" value="1"/>
</dbReference>
<comment type="similarity">
    <text evidence="2">Belongs to the PC-esterase family. TBL subfamily.</text>
</comment>
<dbReference type="GO" id="GO:0016413">
    <property type="term" value="F:O-acetyltransferase activity"/>
    <property type="evidence" value="ECO:0007669"/>
    <property type="project" value="InterPro"/>
</dbReference>
<keyword evidence="3 7" id="KW-0812">Transmembrane</keyword>
<evidence type="ECO:0000256" key="7">
    <source>
        <dbReference type="SAM" id="Phobius"/>
    </source>
</evidence>